<dbReference type="GO" id="GO:0003700">
    <property type="term" value="F:DNA-binding transcription factor activity"/>
    <property type="evidence" value="ECO:0007669"/>
    <property type="project" value="TreeGrafter"/>
</dbReference>
<accession>A0A512P8U8</accession>
<feature type="domain" description="Transcriptional regulator LacI/GalR-like sensor" evidence="4">
    <location>
        <begin position="132"/>
        <end position="289"/>
    </location>
</feature>
<evidence type="ECO:0000256" key="3">
    <source>
        <dbReference type="ARBA" id="ARBA00023163"/>
    </source>
</evidence>
<dbReference type="EMBL" id="BKAL01000001">
    <property type="protein sequence ID" value="GEP67619.1"/>
    <property type="molecule type" value="Genomic_DNA"/>
</dbReference>
<evidence type="ECO:0000256" key="2">
    <source>
        <dbReference type="ARBA" id="ARBA00023125"/>
    </source>
</evidence>
<evidence type="ECO:0000313" key="6">
    <source>
        <dbReference type="Proteomes" id="UP000321798"/>
    </source>
</evidence>
<keyword evidence="6" id="KW-1185">Reference proteome</keyword>
<dbReference type="PANTHER" id="PTHR30146:SF155">
    <property type="entry name" value="ALANINE RACEMASE"/>
    <property type="match status" value="1"/>
</dbReference>
<dbReference type="Proteomes" id="UP000321798">
    <property type="component" value="Unassembled WGS sequence"/>
</dbReference>
<dbReference type="GO" id="GO:0000976">
    <property type="term" value="F:transcription cis-regulatory region binding"/>
    <property type="evidence" value="ECO:0007669"/>
    <property type="project" value="TreeGrafter"/>
</dbReference>
<protein>
    <submittedName>
        <fullName evidence="5">LacI family transcriptional regulator</fullName>
    </submittedName>
</protein>
<dbReference type="PANTHER" id="PTHR30146">
    <property type="entry name" value="LACI-RELATED TRANSCRIPTIONAL REPRESSOR"/>
    <property type="match status" value="1"/>
</dbReference>
<proteinExistence type="predicted"/>
<dbReference type="Pfam" id="PF13377">
    <property type="entry name" value="Peripla_BP_3"/>
    <property type="match status" value="1"/>
</dbReference>
<dbReference type="InterPro" id="IPR028082">
    <property type="entry name" value="Peripla_BP_I"/>
</dbReference>
<dbReference type="InterPro" id="IPR046335">
    <property type="entry name" value="LacI/GalR-like_sensor"/>
</dbReference>
<dbReference type="AlphaFoldDB" id="A0A512P8U8"/>
<reference evidence="5 6" key="1">
    <citation type="submission" date="2019-07" db="EMBL/GenBank/DDBJ databases">
        <title>Whole genome shotgun sequence of Cellulomonas soli NBRC 109434.</title>
        <authorList>
            <person name="Hosoyama A."/>
            <person name="Uohara A."/>
            <person name="Ohji S."/>
            <person name="Ichikawa N."/>
        </authorList>
    </citation>
    <scope>NUCLEOTIDE SEQUENCE [LARGE SCALE GENOMIC DNA]</scope>
    <source>
        <strain evidence="5 6">NBRC 109434</strain>
    </source>
</reference>
<evidence type="ECO:0000259" key="4">
    <source>
        <dbReference type="Pfam" id="PF13377"/>
    </source>
</evidence>
<dbReference type="Gene3D" id="3.40.50.2300">
    <property type="match status" value="2"/>
</dbReference>
<name>A0A512P8U8_9CELL</name>
<evidence type="ECO:0000256" key="1">
    <source>
        <dbReference type="ARBA" id="ARBA00023015"/>
    </source>
</evidence>
<keyword evidence="3" id="KW-0804">Transcription</keyword>
<organism evidence="5 6">
    <name type="scientific">Cellulomonas soli</name>
    <dbReference type="NCBI Taxonomy" id="931535"/>
    <lineage>
        <taxon>Bacteria</taxon>
        <taxon>Bacillati</taxon>
        <taxon>Actinomycetota</taxon>
        <taxon>Actinomycetes</taxon>
        <taxon>Micrococcales</taxon>
        <taxon>Cellulomonadaceae</taxon>
        <taxon>Cellulomonas</taxon>
    </lineage>
</organism>
<keyword evidence="1" id="KW-0805">Transcription regulation</keyword>
<comment type="caution">
    <text evidence="5">The sequence shown here is derived from an EMBL/GenBank/DDBJ whole genome shotgun (WGS) entry which is preliminary data.</text>
</comment>
<gene>
    <name evidence="5" type="primary">lacI_2</name>
    <name evidence="5" type="ORF">CSO01_03340</name>
</gene>
<evidence type="ECO:0000313" key="5">
    <source>
        <dbReference type="EMBL" id="GEP67619.1"/>
    </source>
</evidence>
<dbReference type="SUPFAM" id="SSF53822">
    <property type="entry name" value="Periplasmic binding protein-like I"/>
    <property type="match status" value="1"/>
</dbReference>
<keyword evidence="2" id="KW-0238">DNA-binding</keyword>
<sequence length="295" mass="30524">MTCGPILHAMTTRTGAGRAPRFGVALQPTVDDRGLEPFYTDFLAGVEEELDRSGATVLLHVVHGLDDELAAYRRWARDGLVDAVVAGDLVEDDPRAAFCADLGLPLVLIGGEPGCGASVVDYDNGGAMRTAVAFLADLGHRRIGRVSGPARYAHTRARDAAFGPALAELGAQGVQAEGDYGEASGAAATRTLLQAPEPPTALVYDNDVMAVAGLAVAAELGVDVPGRLSVLAWDDSANCRLSHPPLSVVSRDVHEVGQDTARLLLRLAAGAAPEVLTTPGVRVVARGTTGPAPRA</sequence>
<dbReference type="OrthoDB" id="1938857at2"/>